<proteinExistence type="predicted"/>
<dbReference type="PROSITE" id="PS50082">
    <property type="entry name" value="WD_REPEATS_2"/>
    <property type="match status" value="1"/>
</dbReference>
<dbReference type="PANTHER" id="PTHR22889:SF0">
    <property type="entry name" value="WD REPEAT-CONTAINING PROTEIN 89"/>
    <property type="match status" value="1"/>
</dbReference>
<organism evidence="5 6">
    <name type="scientific">Mya arenaria</name>
    <name type="common">Soft-shell clam</name>
    <dbReference type="NCBI Taxonomy" id="6604"/>
    <lineage>
        <taxon>Eukaryota</taxon>
        <taxon>Metazoa</taxon>
        <taxon>Spiralia</taxon>
        <taxon>Lophotrochozoa</taxon>
        <taxon>Mollusca</taxon>
        <taxon>Bivalvia</taxon>
        <taxon>Autobranchia</taxon>
        <taxon>Heteroconchia</taxon>
        <taxon>Euheterodonta</taxon>
        <taxon>Imparidentia</taxon>
        <taxon>Neoheterodontei</taxon>
        <taxon>Myida</taxon>
        <taxon>Myoidea</taxon>
        <taxon>Myidae</taxon>
        <taxon>Mya</taxon>
    </lineage>
</organism>
<feature type="non-terminal residue" evidence="5">
    <location>
        <position position="1"/>
    </location>
</feature>
<accession>A0ABY7ESC9</accession>
<keyword evidence="2 4" id="KW-0853">WD repeat</keyword>
<protein>
    <recommendedName>
        <fullName evidence="1">WD repeat-containing protein 89</fullName>
    </recommendedName>
</protein>
<dbReference type="PANTHER" id="PTHR22889">
    <property type="entry name" value="WD REPEAT-CONTAINING PROTEIN 89"/>
    <property type="match status" value="1"/>
</dbReference>
<dbReference type="Proteomes" id="UP001164746">
    <property type="component" value="Chromosome 8"/>
</dbReference>
<evidence type="ECO:0000313" key="6">
    <source>
        <dbReference type="Proteomes" id="UP001164746"/>
    </source>
</evidence>
<dbReference type="InterPro" id="IPR015943">
    <property type="entry name" value="WD40/YVTN_repeat-like_dom_sf"/>
</dbReference>
<keyword evidence="3" id="KW-0677">Repeat</keyword>
<sequence>SGNPEDRLLAATSSSDETNSLFSCLDVNATDELLIAGLEADKDGNAFILFWDRRNSELMGAYSESHQDDITQVTFHPTKPNQLATGSTDGLVCVFDLSEDSEDDALSYTFNTCSTVARGDLVGEWTNIKEELKEDGGVDYVVDCFPGEDQGQKINT</sequence>
<evidence type="ECO:0000256" key="3">
    <source>
        <dbReference type="ARBA" id="ARBA00022737"/>
    </source>
</evidence>
<evidence type="ECO:0000256" key="4">
    <source>
        <dbReference type="PROSITE-ProRule" id="PRU00221"/>
    </source>
</evidence>
<dbReference type="SUPFAM" id="SSF50978">
    <property type="entry name" value="WD40 repeat-like"/>
    <property type="match status" value="1"/>
</dbReference>
<evidence type="ECO:0000313" key="5">
    <source>
        <dbReference type="EMBL" id="WAR12892.1"/>
    </source>
</evidence>
<evidence type="ECO:0000256" key="1">
    <source>
        <dbReference type="ARBA" id="ARBA00021125"/>
    </source>
</evidence>
<dbReference type="InterPro" id="IPR001680">
    <property type="entry name" value="WD40_rpt"/>
</dbReference>
<evidence type="ECO:0000256" key="2">
    <source>
        <dbReference type="ARBA" id="ARBA00022574"/>
    </source>
</evidence>
<reference evidence="5" key="1">
    <citation type="submission" date="2022-11" db="EMBL/GenBank/DDBJ databases">
        <title>Centuries of genome instability and evolution in soft-shell clam transmissible cancer (bioRxiv).</title>
        <authorList>
            <person name="Hart S.F.M."/>
            <person name="Yonemitsu M.A."/>
            <person name="Giersch R.M."/>
            <person name="Beal B.F."/>
            <person name="Arriagada G."/>
            <person name="Davis B.W."/>
            <person name="Ostrander E.A."/>
            <person name="Goff S.P."/>
            <person name="Metzger M.J."/>
        </authorList>
    </citation>
    <scope>NUCLEOTIDE SEQUENCE</scope>
    <source>
        <strain evidence="5">MELC-2E11</strain>
        <tissue evidence="5">Siphon/mantle</tissue>
    </source>
</reference>
<dbReference type="InterPro" id="IPR039328">
    <property type="entry name" value="WDR89"/>
</dbReference>
<keyword evidence="6" id="KW-1185">Reference proteome</keyword>
<gene>
    <name evidence="5" type="ORF">MAR_027072</name>
</gene>
<dbReference type="Pfam" id="PF00400">
    <property type="entry name" value="WD40"/>
    <property type="match status" value="1"/>
</dbReference>
<feature type="repeat" description="WD" evidence="4">
    <location>
        <begin position="63"/>
        <end position="105"/>
    </location>
</feature>
<name>A0ABY7ESC9_MYAAR</name>
<dbReference type="InterPro" id="IPR036322">
    <property type="entry name" value="WD40_repeat_dom_sf"/>
</dbReference>
<dbReference type="EMBL" id="CP111019">
    <property type="protein sequence ID" value="WAR12892.1"/>
    <property type="molecule type" value="Genomic_DNA"/>
</dbReference>
<dbReference type="SMART" id="SM00320">
    <property type="entry name" value="WD40"/>
    <property type="match status" value="1"/>
</dbReference>
<dbReference type="Gene3D" id="2.130.10.10">
    <property type="entry name" value="YVTN repeat-like/Quinoprotein amine dehydrogenase"/>
    <property type="match status" value="1"/>
</dbReference>